<keyword evidence="2" id="KW-1185">Reference proteome</keyword>
<proteinExistence type="predicted"/>
<name>A0AA35G5X5_9FIRM</name>
<sequence>MTYLLGRWTQFSLVVAAVAVFWLFPIPAGAVVGIGVTPTQVSVEIDPGGSASGVITVSNEGDVPLSVRAYAMERRKDESGLRFLDPGDPRISAARWLVMKPETFWLSPRTAQEVRWEVRAPPSAPPGDHVAMAFFEYAPPSPSDGGSKMVIGGRVGTILAVRVPGQVVEAARIVSFGLERRTVVWRFPQILGWKMKPVVWQLPWVPVANNPPVPVFAHVICRRVDRSGWRWKGTRR</sequence>
<reference evidence="1" key="1">
    <citation type="submission" date="2022-03" db="EMBL/GenBank/DDBJ databases">
        <title>Complete genome sequence of Caldinitratiruptor microaerophilus.</title>
        <authorList>
            <person name="Mukaiyama R."/>
            <person name="Nishiyama T."/>
            <person name="Ueda K."/>
        </authorList>
    </citation>
    <scope>NUCLEOTIDE SEQUENCE</scope>
    <source>
        <strain evidence="1">JCM 16183</strain>
    </source>
</reference>
<evidence type="ECO:0000313" key="2">
    <source>
        <dbReference type="Proteomes" id="UP001163687"/>
    </source>
</evidence>
<dbReference type="AlphaFoldDB" id="A0AA35G5X5"/>
<dbReference type="EMBL" id="AP025628">
    <property type="protein sequence ID" value="BDG60316.1"/>
    <property type="molecule type" value="Genomic_DNA"/>
</dbReference>
<evidence type="ECO:0000313" key="1">
    <source>
        <dbReference type="EMBL" id="BDG60316.1"/>
    </source>
</evidence>
<dbReference type="Proteomes" id="UP001163687">
    <property type="component" value="Chromosome"/>
</dbReference>
<dbReference type="KEGG" id="cmic:caldi_14060"/>
<accession>A0AA35G5X5</accession>
<gene>
    <name evidence="1" type="ORF">caldi_14060</name>
</gene>
<organism evidence="1 2">
    <name type="scientific">Caldinitratiruptor microaerophilus</name>
    <dbReference type="NCBI Taxonomy" id="671077"/>
    <lineage>
        <taxon>Bacteria</taxon>
        <taxon>Bacillati</taxon>
        <taxon>Bacillota</taxon>
        <taxon>Clostridia</taxon>
        <taxon>Eubacteriales</taxon>
        <taxon>Symbiobacteriaceae</taxon>
        <taxon>Caldinitratiruptor</taxon>
    </lineage>
</organism>
<protein>
    <submittedName>
        <fullName evidence="1">Uncharacterized protein</fullName>
    </submittedName>
</protein>
<dbReference type="RefSeq" id="WP_264844368.1">
    <property type="nucleotide sequence ID" value="NZ_AP025628.1"/>
</dbReference>